<evidence type="ECO:0000313" key="2">
    <source>
        <dbReference type="EMBL" id="CAD7571184.1"/>
    </source>
</evidence>
<proteinExistence type="predicted"/>
<dbReference type="EMBL" id="OE180372">
    <property type="protein sequence ID" value="CAD7571184.1"/>
    <property type="molecule type" value="Genomic_DNA"/>
</dbReference>
<reference evidence="2" key="1">
    <citation type="submission" date="2020-11" db="EMBL/GenBank/DDBJ databases">
        <authorList>
            <person name="Tran Van P."/>
        </authorList>
    </citation>
    <scope>NUCLEOTIDE SEQUENCE</scope>
</reference>
<name>A0A7R9J2G5_TIMCA</name>
<organism evidence="2">
    <name type="scientific">Timema californicum</name>
    <name type="common">California timema</name>
    <name type="synonym">Walking stick</name>
    <dbReference type="NCBI Taxonomy" id="61474"/>
    <lineage>
        <taxon>Eukaryota</taxon>
        <taxon>Metazoa</taxon>
        <taxon>Ecdysozoa</taxon>
        <taxon>Arthropoda</taxon>
        <taxon>Hexapoda</taxon>
        <taxon>Insecta</taxon>
        <taxon>Pterygota</taxon>
        <taxon>Neoptera</taxon>
        <taxon>Polyneoptera</taxon>
        <taxon>Phasmatodea</taxon>
        <taxon>Timematodea</taxon>
        <taxon>Timematoidea</taxon>
        <taxon>Timematidae</taxon>
        <taxon>Timema</taxon>
    </lineage>
</organism>
<dbReference type="AlphaFoldDB" id="A0A7R9J2G5"/>
<evidence type="ECO:0000256" key="1">
    <source>
        <dbReference type="SAM" id="MobiDB-lite"/>
    </source>
</evidence>
<gene>
    <name evidence="2" type="ORF">TCMB3V08_LOCUS3864</name>
</gene>
<sequence length="87" mass="9537">MLSEVDLSGRREGGVANTASSEARRPAHRPLTTDLIGSQVTLIRHRDIHSSDHCELGVIRQGDRLAGTLTRQGLLSGPRTNRVNLVW</sequence>
<feature type="region of interest" description="Disordered" evidence="1">
    <location>
        <begin position="1"/>
        <end position="30"/>
    </location>
</feature>
<protein>
    <submittedName>
        <fullName evidence="2">(California timema) hypothetical protein</fullName>
    </submittedName>
</protein>
<accession>A0A7R9J2G5</accession>